<dbReference type="Gene3D" id="1.10.132.130">
    <property type="match status" value="1"/>
</dbReference>
<proteinExistence type="inferred from homology"/>
<dbReference type="GO" id="GO:0051603">
    <property type="term" value="P:proteolysis involved in protein catabolic process"/>
    <property type="evidence" value="ECO:0007669"/>
    <property type="project" value="TreeGrafter"/>
</dbReference>
<accession>F0WVL3</accession>
<dbReference type="PANTHER" id="PTHR12000:SF42">
    <property type="entry name" value="LEGUMAIN"/>
    <property type="match status" value="1"/>
</dbReference>
<organism evidence="2">
    <name type="scientific">Albugo laibachii Nc14</name>
    <dbReference type="NCBI Taxonomy" id="890382"/>
    <lineage>
        <taxon>Eukaryota</taxon>
        <taxon>Sar</taxon>
        <taxon>Stramenopiles</taxon>
        <taxon>Oomycota</taxon>
        <taxon>Peronosporomycetes</taxon>
        <taxon>Albuginales</taxon>
        <taxon>Albuginaceae</taxon>
        <taxon>Albugo</taxon>
    </lineage>
</organism>
<reference evidence="2" key="2">
    <citation type="submission" date="2011-02" db="EMBL/GenBank/DDBJ databases">
        <authorList>
            <person name="MacLean D."/>
        </authorList>
    </citation>
    <scope>NUCLEOTIDE SEQUENCE</scope>
</reference>
<evidence type="ECO:0000313" key="2">
    <source>
        <dbReference type="EMBL" id="CCA25455.1"/>
    </source>
</evidence>
<dbReference type="InterPro" id="IPR001096">
    <property type="entry name" value="Peptidase_C13"/>
</dbReference>
<gene>
    <name evidence="2" type="primary">AlNc14C298G10348</name>
    <name evidence="2" type="ORF">ALNC14_115990</name>
</gene>
<reference evidence="2" key="1">
    <citation type="journal article" date="2011" name="PLoS Biol.">
        <title>Gene gain and loss during evolution of obligate parasitism in the white rust pathogen of Arabidopsis thaliana.</title>
        <authorList>
            <person name="Kemen E."/>
            <person name="Gardiner A."/>
            <person name="Schultz-Larsen T."/>
            <person name="Kemen A.C."/>
            <person name="Balmuth A.L."/>
            <person name="Robert-Seilaniantz A."/>
            <person name="Bailey K."/>
            <person name="Holub E."/>
            <person name="Studholme D.J."/>
            <person name="Maclean D."/>
            <person name="Jones J.D."/>
        </authorList>
    </citation>
    <scope>NUCLEOTIDE SEQUENCE</scope>
</reference>
<dbReference type="InterPro" id="IPR046427">
    <property type="entry name" value="Legumain_prodom_sf"/>
</dbReference>
<dbReference type="GO" id="GO:0005773">
    <property type="term" value="C:vacuole"/>
    <property type="evidence" value="ECO:0007669"/>
    <property type="project" value="GOC"/>
</dbReference>
<dbReference type="PANTHER" id="PTHR12000">
    <property type="entry name" value="HEMOGLOBINASE FAMILY MEMBER"/>
    <property type="match status" value="1"/>
</dbReference>
<dbReference type="Gene3D" id="3.40.50.1460">
    <property type="match status" value="1"/>
</dbReference>
<dbReference type="Pfam" id="PF01650">
    <property type="entry name" value="Peptidase_C13"/>
    <property type="match status" value="1"/>
</dbReference>
<dbReference type="AlphaFoldDB" id="F0WVL3"/>
<dbReference type="HOGENOM" id="CLU_1242020_0_0_1"/>
<dbReference type="GO" id="GO:0004197">
    <property type="term" value="F:cysteine-type endopeptidase activity"/>
    <property type="evidence" value="ECO:0007669"/>
    <property type="project" value="TreeGrafter"/>
</dbReference>
<name>F0WVL3_9STRA</name>
<evidence type="ECO:0000256" key="1">
    <source>
        <dbReference type="ARBA" id="ARBA00009941"/>
    </source>
</evidence>
<protein>
    <submittedName>
        <fullName evidence="2">Vacuolarprocessing enzyme putative</fullName>
    </submittedName>
</protein>
<dbReference type="EMBL" id="FR824343">
    <property type="protein sequence ID" value="CCA25455.1"/>
    <property type="molecule type" value="Genomic_DNA"/>
</dbReference>
<comment type="similarity">
    <text evidence="1">Belongs to the peptidase C13 family.</text>
</comment>
<dbReference type="GO" id="GO:0006624">
    <property type="term" value="P:vacuolar protein processing"/>
    <property type="evidence" value="ECO:0007669"/>
    <property type="project" value="TreeGrafter"/>
</dbReference>
<sequence length="223" mass="25257">MDDSDLADLSNETLAQQYEKIKRETTKSHVKRFGSQNVEEEIVGNFQSIDDTPVRESTWNNVENELVLVTSVQNLKTMSAVKAYDVELIGKFYQYLRSDSMPDRSRSADDLMDDLRKRMLADQVFGRLHALTKYPVDEGQFLDSSLECYEKGLNMFEAKCIGLGTTELGGAFTSYSLMYTETFAALCASHKNHSADVERKVEMFAQLSRTGKPMEQPNLETST</sequence>